<organism evidence="1 2">
    <name type="scientific">Dickeya aquatica</name>
    <dbReference type="NCBI Taxonomy" id="1401087"/>
    <lineage>
        <taxon>Bacteria</taxon>
        <taxon>Pseudomonadati</taxon>
        <taxon>Pseudomonadota</taxon>
        <taxon>Gammaproteobacteria</taxon>
        <taxon>Enterobacterales</taxon>
        <taxon>Pectobacteriaceae</taxon>
        <taxon>Dickeya</taxon>
    </lineage>
</organism>
<keyword evidence="2" id="KW-1185">Reference proteome</keyword>
<dbReference type="EMBL" id="LT615367">
    <property type="protein sequence ID" value="SLM61863.1"/>
    <property type="molecule type" value="Genomic_DNA"/>
</dbReference>
<proteinExistence type="predicted"/>
<sequence length="48" mass="5810">MYWLLPDKTLFDLGLQEYHFRPDDGTFFHQVRECECGNIRHDFPVHGE</sequence>
<dbReference type="KEGG" id="daq:DAQ1742_00796"/>
<reference evidence="1 2" key="1">
    <citation type="submission" date="2016-09" db="EMBL/GenBank/DDBJ databases">
        <authorList>
            <person name="Reverchon S."/>
            <person name="Nasser W."/>
            <person name="Leonard S."/>
            <person name="Brochier C."/>
            <person name="Duprey A."/>
        </authorList>
    </citation>
    <scope>NUCLEOTIDE SEQUENCE [LARGE SCALE GENOMIC DNA]</scope>
    <source>
        <strain evidence="1 2">174/2</strain>
    </source>
</reference>
<evidence type="ECO:0000313" key="2">
    <source>
        <dbReference type="Proteomes" id="UP000294820"/>
    </source>
</evidence>
<evidence type="ECO:0000313" key="1">
    <source>
        <dbReference type="EMBL" id="SLM61863.1"/>
    </source>
</evidence>
<name>A0A375A758_9GAMM</name>
<protein>
    <submittedName>
        <fullName evidence="1">Uncharacterized protein</fullName>
    </submittedName>
</protein>
<dbReference type="Proteomes" id="UP000294820">
    <property type="component" value="Chromosome 1"/>
</dbReference>
<gene>
    <name evidence="1" type="ORF">DAQ1742_00796</name>
</gene>
<dbReference type="AlphaFoldDB" id="A0A375A758"/>
<accession>A0A375A758</accession>